<dbReference type="Gene3D" id="2.130.10.30">
    <property type="entry name" value="Regulator of chromosome condensation 1/beta-lactamase-inhibitor protein II"/>
    <property type="match status" value="1"/>
</dbReference>
<dbReference type="SUPFAM" id="SSF50985">
    <property type="entry name" value="RCC1/BLIP-II"/>
    <property type="match status" value="1"/>
</dbReference>
<dbReference type="GO" id="GO:0016887">
    <property type="term" value="F:ATP hydrolysis activity"/>
    <property type="evidence" value="ECO:0007669"/>
    <property type="project" value="InterPro"/>
</dbReference>
<dbReference type="Pfam" id="PF00849">
    <property type="entry name" value="PseudoU_synth_2"/>
    <property type="match status" value="1"/>
</dbReference>
<feature type="repeat" description="RCC1" evidence="6">
    <location>
        <begin position="290"/>
        <end position="341"/>
    </location>
</feature>
<dbReference type="GO" id="GO:0005092">
    <property type="term" value="F:GDP-dissociation inhibitor activity"/>
    <property type="evidence" value="ECO:0007669"/>
    <property type="project" value="InterPro"/>
</dbReference>
<dbReference type="SUPFAM" id="SSF52540">
    <property type="entry name" value="P-loop containing nucleoside triphosphate hydrolases"/>
    <property type="match status" value="1"/>
</dbReference>
<feature type="region of interest" description="Disordered" evidence="7">
    <location>
        <begin position="1633"/>
        <end position="1689"/>
    </location>
</feature>
<feature type="repeat" description="RCC1" evidence="6">
    <location>
        <begin position="342"/>
        <end position="409"/>
    </location>
</feature>
<feature type="repeat" description="RCC1" evidence="6">
    <location>
        <begin position="467"/>
        <end position="530"/>
    </location>
</feature>
<dbReference type="PROSITE" id="PS00625">
    <property type="entry name" value="RCC1_1"/>
    <property type="match status" value="1"/>
</dbReference>
<dbReference type="InterPro" id="IPR017871">
    <property type="entry name" value="ABC_transporter-like_CS"/>
</dbReference>
<feature type="region of interest" description="Disordered" evidence="7">
    <location>
        <begin position="582"/>
        <end position="606"/>
    </location>
</feature>
<gene>
    <name evidence="9" type="ORF">APUTEX25_004504</name>
</gene>
<evidence type="ECO:0000256" key="4">
    <source>
        <dbReference type="ARBA" id="ARBA00022741"/>
    </source>
</evidence>
<dbReference type="PROSITE" id="PS00211">
    <property type="entry name" value="ABC_TRANSPORTER_1"/>
    <property type="match status" value="1"/>
</dbReference>
<feature type="domain" description="ABC transporter" evidence="8">
    <location>
        <begin position="43"/>
        <end position="291"/>
    </location>
</feature>
<evidence type="ECO:0000259" key="8">
    <source>
        <dbReference type="PROSITE" id="PS50893"/>
    </source>
</evidence>
<dbReference type="InterPro" id="IPR009091">
    <property type="entry name" value="RCC1/BLIP-II"/>
</dbReference>
<dbReference type="Pfam" id="PF00996">
    <property type="entry name" value="GDI"/>
    <property type="match status" value="1"/>
</dbReference>
<dbReference type="InterPro" id="IPR003593">
    <property type="entry name" value="AAA+_ATPase"/>
</dbReference>
<comment type="similarity">
    <text evidence="2">Belongs to the Rab GDI family.</text>
</comment>
<dbReference type="SMART" id="SM00382">
    <property type="entry name" value="AAA"/>
    <property type="match status" value="1"/>
</dbReference>
<keyword evidence="3" id="KW-0677">Repeat</keyword>
<dbReference type="PROSITE" id="PS50012">
    <property type="entry name" value="RCC1_3"/>
    <property type="match status" value="6"/>
</dbReference>
<dbReference type="InterPro" id="IPR018203">
    <property type="entry name" value="GDP_dissociation_inhibitor"/>
</dbReference>
<comment type="catalytic activity">
    <reaction evidence="1">
        <text>a uridine in RNA = a pseudouridine in RNA</text>
        <dbReference type="Rhea" id="RHEA:48348"/>
        <dbReference type="Rhea" id="RHEA-COMP:12068"/>
        <dbReference type="Rhea" id="RHEA-COMP:12069"/>
        <dbReference type="ChEBI" id="CHEBI:65314"/>
        <dbReference type="ChEBI" id="CHEBI:65315"/>
    </reaction>
</comment>
<feature type="region of interest" description="Disordered" evidence="7">
    <location>
        <begin position="1471"/>
        <end position="1509"/>
    </location>
</feature>
<dbReference type="InterPro" id="IPR058923">
    <property type="entry name" value="RCC1-like_dom"/>
</dbReference>
<dbReference type="InterPro" id="IPR036188">
    <property type="entry name" value="FAD/NAD-bd_sf"/>
</dbReference>
<feature type="compositionally biased region" description="Low complexity" evidence="7">
    <location>
        <begin position="1485"/>
        <end position="1495"/>
    </location>
</feature>
<dbReference type="SUPFAM" id="SSF55120">
    <property type="entry name" value="Pseudouridine synthase"/>
    <property type="match status" value="1"/>
</dbReference>
<evidence type="ECO:0000256" key="7">
    <source>
        <dbReference type="SAM" id="MobiDB-lite"/>
    </source>
</evidence>
<keyword evidence="5" id="KW-0067">ATP-binding</keyword>
<dbReference type="GO" id="GO:0003723">
    <property type="term" value="F:RNA binding"/>
    <property type="evidence" value="ECO:0007669"/>
    <property type="project" value="InterPro"/>
</dbReference>
<evidence type="ECO:0000256" key="6">
    <source>
        <dbReference type="PROSITE-ProRule" id="PRU00235"/>
    </source>
</evidence>
<dbReference type="Gene3D" id="1.10.405.10">
    <property type="entry name" value="Guanine Nucleotide Dissociation Inhibitor, domain 1"/>
    <property type="match status" value="1"/>
</dbReference>
<dbReference type="InterPro" id="IPR000408">
    <property type="entry name" value="Reg_chr_condens"/>
</dbReference>
<dbReference type="GO" id="GO:0007264">
    <property type="term" value="P:small GTPase-mediated signal transduction"/>
    <property type="evidence" value="ECO:0007669"/>
    <property type="project" value="InterPro"/>
</dbReference>
<dbReference type="SUPFAM" id="SSF51905">
    <property type="entry name" value="FAD/NAD(P)-binding domain"/>
    <property type="match status" value="1"/>
</dbReference>
<dbReference type="PANTHER" id="PTHR43204">
    <property type="entry name" value="ABC TRANSPORTER I FAMILY MEMBER 6, CHLOROPLASTIC"/>
    <property type="match status" value="1"/>
</dbReference>
<evidence type="ECO:0000256" key="5">
    <source>
        <dbReference type="ARBA" id="ARBA00022840"/>
    </source>
</evidence>
<dbReference type="EMBL" id="QOKY01000154">
    <property type="protein sequence ID" value="RMZ56080.1"/>
    <property type="molecule type" value="Genomic_DNA"/>
</dbReference>
<dbReference type="InterPro" id="IPR027417">
    <property type="entry name" value="P-loop_NTPase"/>
</dbReference>
<comment type="caution">
    <text evidence="9">The sequence shown here is derived from an EMBL/GenBank/DDBJ whole genome shotgun (WGS) entry which is preliminary data.</text>
</comment>
<dbReference type="Gene3D" id="3.30.2350.10">
    <property type="entry name" value="Pseudouridine synthase"/>
    <property type="match status" value="1"/>
</dbReference>
<feature type="repeat" description="RCC1" evidence="6">
    <location>
        <begin position="531"/>
        <end position="583"/>
    </location>
</feature>
<evidence type="ECO:0000256" key="1">
    <source>
        <dbReference type="ARBA" id="ARBA00000073"/>
    </source>
</evidence>
<dbReference type="InterPro" id="IPR010230">
    <property type="entry name" value="FeS-cluster_ATPase_SufC"/>
</dbReference>
<dbReference type="CDD" id="cd03217">
    <property type="entry name" value="ABC_FeS_Assembly"/>
    <property type="match status" value="1"/>
</dbReference>
<dbReference type="Pfam" id="PF25390">
    <property type="entry name" value="WD40_RLD"/>
    <property type="match status" value="1"/>
</dbReference>
<evidence type="ECO:0000256" key="3">
    <source>
        <dbReference type="ARBA" id="ARBA00022737"/>
    </source>
</evidence>
<organism evidence="9 10">
    <name type="scientific">Auxenochlorella protothecoides</name>
    <name type="common">Green microalga</name>
    <name type="synonym">Chlorella protothecoides</name>
    <dbReference type="NCBI Taxonomy" id="3075"/>
    <lineage>
        <taxon>Eukaryota</taxon>
        <taxon>Viridiplantae</taxon>
        <taxon>Chlorophyta</taxon>
        <taxon>core chlorophytes</taxon>
        <taxon>Trebouxiophyceae</taxon>
        <taxon>Chlorellales</taxon>
        <taxon>Chlorellaceae</taxon>
        <taxon>Auxenochlorella</taxon>
    </lineage>
</organism>
<feature type="repeat" description="RCC1" evidence="6">
    <location>
        <begin position="662"/>
        <end position="717"/>
    </location>
</feature>
<protein>
    <recommendedName>
        <fullName evidence="8">ABC transporter domain-containing protein</fullName>
    </recommendedName>
</protein>
<sequence length="1806" mass="188702">MHACYSGRAVAGPSLHTFQRTTHPTTRSRGLKLRLYAQSAVLLDVRDLEARITNSQQGVLKGVSLTVREGEVHAIMGKNGSGKSTFSKVLVGHPEYEVTSGSVDYKGESLLGLEPDERSHMGLFMSFQSPVEIPGVSNIDFLRIATNARRSAQGQKDLDPLEFYAFVMPKLELLNMDAAFLNRNVNEGFSGGEKKRNEILQLACLEADCSILDEIDSGLDIDALRDVATAVNGFRKQRPAAGLIMVTHYKRLLDYIRPDFVHIMQDGKIVKTGGMDLVDQLELEGYKVPGQLFVFGDGDCGQLGLGEDVTERLRPFPLDVDGNKILQVACGGMHTVALTEDHVVYSWGVNDEGALGRETAGELWEKSGLSSGVAGDSYSPGPVDLPASAGKPHPNLFPGDSHTAALTELGSVWAWGTFRDASGVFGFSACTRIQLTPAEVYSPRRAGDQVVRIVSGADHIAAVTRHGGLLTWGNGQQGQLARVGERLSDRVRAATLLTPAPVPLKRRRSGRAAVVDVAAGTYATFALLADGGVLAAGLNNYGQLGLENGALPAYALTHVAALDGRSVRGVRGGQHHTLVLVEPGAGRGGSADDGEGSEGAGPSGAPLLSFGRPTYGRLGQAAAAVGSDAAAPVPREVDGLEGVALAGAAAGLAVSGAFSEAGDAWLWGFGTSNQLGKGDDDEDEVVPRKLAATKKLADQRVIALEFGGQHAALLAAATSGKTVLQLDAQDFYGGRWATLSIDDFLAALRPGQAAGATGLEVAGSTDPACIGESHAFLVDLAPRLVYGGGPMVDALLASGAHHYTEFKLLQGSYMLDSGDAQRLTSVPSTRAEVFASRDLSLADKRVLMRFLQRFSGLLPHNEGGEVRDPVPADTHDPVLATPFADFMTNTGLLRADLRATIAHGALLLPDPSLLSTGVVLDRLALLQRSAGRYGAGSGALLCPMHGGGELAQAFCRSAAVGGAVQMLRSPVVALRLESAEGSQIGGGAATVSDSAGPKVGASRPVCTGIYLGTGDDRQEVAAGVVIGGVAEIASALHLGEQMADAAQSHPDGGAGGVVHGAGQPCEGPVVWMLALGHTLCVCPENRTLVYLWTEAAAERGARSVLEPALQAVLRAASGTALFAAQGAAEGGGGGGVSAGPASLLTAVYYTEAPSDLRPDALPSNVTACPDPGSDVAVDSCIASARQLFHRTFGEEGRFPLDPDPPAPDAEDVASDEEALEALRTALRTVDGTEEAAKENPDLGESDYLTINGFRFVKPYHFDFSCSVKQRWGGQALLDVFSKEFPARSRDYYRAAIEQGRLRLEGKPSSPDTILAPGQRMRHAIHRHEPPCLGGDIPVLGVTPGLVAVGKPAGMPVHVSGQYRKNTVLGVLQAHRTDLGPLHPCHRLDKPVSGVLIFARSPAAADALRLQIEAGSGGWGGGGAGAHEVCKVYVARVMGRFPDTPDPLVVDVPLSWDQKRNHVTACPGAAAVGDADSDLERGGGAAQAPVPEAGAANSQPSPPRDGAEEDVAARAARRHAFRAQRRERARAKQEAQAAQAARAAAPDFHIKAAKHAVTEVRLLGVAPDGQTSLVECRPRTGRTHQIRVHLQHVGHPIANDAQYGGRYAGPLASRVMAAALGVAWDQMRAAAGIPAWQPDGGPAGPGTVSGGEAGPEPASRGVRGSDASSDGWVAPEASSGDAAATASKRPRVAAGNLGAADARGADAFPIREPPHLQAAFGSARNADAYAQNQAFRQGEDYRAPEGSLDDSCPHCPYLAPMDYPLDLRPLWLHARSYACAEWEFEAPLPDWAAADYCPDAHRQGAGT</sequence>
<proteinExistence type="inferred from homology"/>
<feature type="compositionally biased region" description="Gly residues" evidence="7">
    <location>
        <begin position="585"/>
        <end position="602"/>
    </location>
</feature>
<dbReference type="GO" id="GO:0001522">
    <property type="term" value="P:pseudouridine synthesis"/>
    <property type="evidence" value="ECO:0007669"/>
    <property type="project" value="InterPro"/>
</dbReference>
<reference evidence="10" key="1">
    <citation type="journal article" date="2018" name="Algal Res.">
        <title>Characterization of plant carbon substrate utilization by Auxenochlorella protothecoides.</title>
        <authorList>
            <person name="Vogler B.W."/>
            <person name="Starkenburg S.R."/>
            <person name="Sudasinghe N."/>
            <person name="Schambach J.Y."/>
            <person name="Rollin J.A."/>
            <person name="Pattathil S."/>
            <person name="Barry A.N."/>
        </authorList>
    </citation>
    <scope>NUCLEOTIDE SEQUENCE [LARGE SCALE GENOMIC DNA]</scope>
    <source>
        <strain evidence="10">UTEX 25</strain>
    </source>
</reference>
<dbReference type="PRINTS" id="PR00633">
    <property type="entry name" value="RCCNDNSATION"/>
</dbReference>
<evidence type="ECO:0000313" key="10">
    <source>
        <dbReference type="Proteomes" id="UP000279271"/>
    </source>
</evidence>
<dbReference type="Pfam" id="PF00005">
    <property type="entry name" value="ABC_tran"/>
    <property type="match status" value="1"/>
</dbReference>
<dbReference type="Proteomes" id="UP000279271">
    <property type="component" value="Unassembled WGS sequence"/>
</dbReference>
<dbReference type="Gene3D" id="3.30.519.10">
    <property type="entry name" value="Guanine Nucleotide Dissociation Inhibitor, domain 2"/>
    <property type="match status" value="1"/>
</dbReference>
<feature type="repeat" description="RCC1" evidence="6">
    <location>
        <begin position="410"/>
        <end position="466"/>
    </location>
</feature>
<dbReference type="PROSITE" id="PS00626">
    <property type="entry name" value="RCC1_2"/>
    <property type="match status" value="1"/>
</dbReference>
<feature type="compositionally biased region" description="Gly residues" evidence="7">
    <location>
        <begin position="1640"/>
        <end position="1652"/>
    </location>
</feature>
<name>A0A3M7L227_AUXPR</name>
<dbReference type="Gene3D" id="3.50.50.60">
    <property type="entry name" value="FAD/NAD(P)-binding domain"/>
    <property type="match status" value="1"/>
</dbReference>
<dbReference type="NCBIfam" id="TIGR01978">
    <property type="entry name" value="sufC"/>
    <property type="match status" value="1"/>
</dbReference>
<dbReference type="InterPro" id="IPR003439">
    <property type="entry name" value="ABC_transporter-like_ATP-bd"/>
</dbReference>
<dbReference type="PROSITE" id="PS50893">
    <property type="entry name" value="ABC_TRANSPORTER_2"/>
    <property type="match status" value="1"/>
</dbReference>
<dbReference type="InterPro" id="IPR006145">
    <property type="entry name" value="PsdUridine_synth_RsuA/RluA"/>
</dbReference>
<dbReference type="InterPro" id="IPR006224">
    <property type="entry name" value="PsdUridine_synth_RluA-like_CS"/>
</dbReference>
<evidence type="ECO:0000256" key="2">
    <source>
        <dbReference type="ARBA" id="ARBA00005593"/>
    </source>
</evidence>
<accession>A0A3M7L227</accession>
<dbReference type="GO" id="GO:0009982">
    <property type="term" value="F:pseudouridine synthase activity"/>
    <property type="evidence" value="ECO:0007669"/>
    <property type="project" value="InterPro"/>
</dbReference>
<dbReference type="PROSITE" id="PS01129">
    <property type="entry name" value="PSI_RLU"/>
    <property type="match status" value="1"/>
</dbReference>
<dbReference type="GO" id="GO:0005524">
    <property type="term" value="F:ATP binding"/>
    <property type="evidence" value="ECO:0007669"/>
    <property type="project" value="UniProtKB-KW"/>
</dbReference>
<dbReference type="InterPro" id="IPR020103">
    <property type="entry name" value="PsdUridine_synth_cat_dom_sf"/>
</dbReference>
<dbReference type="Gene3D" id="3.40.50.300">
    <property type="entry name" value="P-loop containing nucleotide triphosphate hydrolases"/>
    <property type="match status" value="1"/>
</dbReference>
<evidence type="ECO:0000313" key="9">
    <source>
        <dbReference type="EMBL" id="RMZ56080.1"/>
    </source>
</evidence>
<dbReference type="PANTHER" id="PTHR43204:SF1">
    <property type="entry name" value="ABC TRANSPORTER I FAMILY MEMBER 6, CHLOROPLASTIC"/>
    <property type="match status" value="1"/>
</dbReference>
<keyword evidence="4" id="KW-0547">Nucleotide-binding</keyword>